<evidence type="ECO:0000256" key="2">
    <source>
        <dbReference type="ARBA" id="ARBA00007441"/>
    </source>
</evidence>
<dbReference type="InterPro" id="IPR015421">
    <property type="entry name" value="PyrdxlP-dep_Trfase_major"/>
</dbReference>
<evidence type="ECO:0000259" key="8">
    <source>
        <dbReference type="Pfam" id="PF00155"/>
    </source>
</evidence>
<organism evidence="9 10">
    <name type="scientific">Novosphingobium kalidii</name>
    <dbReference type="NCBI Taxonomy" id="3230299"/>
    <lineage>
        <taxon>Bacteria</taxon>
        <taxon>Pseudomonadati</taxon>
        <taxon>Pseudomonadota</taxon>
        <taxon>Alphaproteobacteria</taxon>
        <taxon>Sphingomonadales</taxon>
        <taxon>Sphingomonadaceae</taxon>
        <taxon>Novosphingobium</taxon>
    </lineage>
</organism>
<accession>A0ABV2D2H8</accession>
<dbReference type="InterPro" id="IPR050596">
    <property type="entry name" value="AspAT/PAT-like"/>
</dbReference>
<dbReference type="InterPro" id="IPR004838">
    <property type="entry name" value="NHTrfase_class1_PyrdxlP-BS"/>
</dbReference>
<keyword evidence="10" id="KW-1185">Reference proteome</keyword>
<comment type="catalytic activity">
    <reaction evidence="6">
        <text>L-aspartate + 2-oxoglutarate = oxaloacetate + L-glutamate</text>
        <dbReference type="Rhea" id="RHEA:21824"/>
        <dbReference type="ChEBI" id="CHEBI:16452"/>
        <dbReference type="ChEBI" id="CHEBI:16810"/>
        <dbReference type="ChEBI" id="CHEBI:29985"/>
        <dbReference type="ChEBI" id="CHEBI:29991"/>
        <dbReference type="EC" id="2.6.1.1"/>
    </reaction>
</comment>
<dbReference type="Gene3D" id="3.40.640.10">
    <property type="entry name" value="Type I PLP-dependent aspartate aminotransferase-like (Major domain)"/>
    <property type="match status" value="1"/>
</dbReference>
<dbReference type="RefSeq" id="WP_353984575.1">
    <property type="nucleotide sequence ID" value="NZ_JBEWLY010000018.1"/>
</dbReference>
<dbReference type="InterPro" id="IPR015424">
    <property type="entry name" value="PyrdxlP-dep_Trfase"/>
</dbReference>
<dbReference type="PROSITE" id="PS00105">
    <property type="entry name" value="AA_TRANSFER_CLASS_1"/>
    <property type="match status" value="1"/>
</dbReference>
<reference evidence="9 10" key="1">
    <citation type="submission" date="2024-07" db="EMBL/GenBank/DDBJ databases">
        <title>Novosphingobium kalidii RD2P27.</title>
        <authorList>
            <person name="Sun J.-Q."/>
        </authorList>
    </citation>
    <scope>NUCLEOTIDE SEQUENCE [LARGE SCALE GENOMIC DNA]</scope>
    <source>
        <strain evidence="9 10">RD2P27</strain>
    </source>
</reference>
<dbReference type="GO" id="GO:0008483">
    <property type="term" value="F:transaminase activity"/>
    <property type="evidence" value="ECO:0007669"/>
    <property type="project" value="UniProtKB-KW"/>
</dbReference>
<keyword evidence="5" id="KW-0663">Pyridoxal phosphate</keyword>
<dbReference type="Pfam" id="PF00155">
    <property type="entry name" value="Aminotran_1_2"/>
    <property type="match status" value="1"/>
</dbReference>
<evidence type="ECO:0000256" key="1">
    <source>
        <dbReference type="ARBA" id="ARBA00001933"/>
    </source>
</evidence>
<dbReference type="PANTHER" id="PTHR46383:SF1">
    <property type="entry name" value="ASPARTATE AMINOTRANSFERASE"/>
    <property type="match status" value="1"/>
</dbReference>
<keyword evidence="3 7" id="KW-0032">Aminotransferase</keyword>
<dbReference type="EC" id="2.6.1.-" evidence="7"/>
<comment type="similarity">
    <text evidence="2 7">Belongs to the class-I pyridoxal-phosphate-dependent aminotransferase family.</text>
</comment>
<dbReference type="SUPFAM" id="SSF53383">
    <property type="entry name" value="PLP-dependent transferases"/>
    <property type="match status" value="1"/>
</dbReference>
<evidence type="ECO:0000256" key="4">
    <source>
        <dbReference type="ARBA" id="ARBA00022679"/>
    </source>
</evidence>
<evidence type="ECO:0000256" key="3">
    <source>
        <dbReference type="ARBA" id="ARBA00022576"/>
    </source>
</evidence>
<gene>
    <name evidence="9" type="ORF">ABVV53_11535</name>
</gene>
<name>A0ABV2D2H8_9SPHN</name>
<comment type="caution">
    <text evidence="9">The sequence shown here is derived from an EMBL/GenBank/DDBJ whole genome shotgun (WGS) entry which is preliminary data.</text>
</comment>
<protein>
    <recommendedName>
        <fullName evidence="7">Aminotransferase</fullName>
        <ecNumber evidence="7">2.6.1.-</ecNumber>
    </recommendedName>
</protein>
<evidence type="ECO:0000313" key="9">
    <source>
        <dbReference type="EMBL" id="MET1756082.1"/>
    </source>
</evidence>
<dbReference type="EMBL" id="JBEWLY010000018">
    <property type="protein sequence ID" value="MET1756082.1"/>
    <property type="molecule type" value="Genomic_DNA"/>
</dbReference>
<dbReference type="PANTHER" id="PTHR46383">
    <property type="entry name" value="ASPARTATE AMINOTRANSFERASE"/>
    <property type="match status" value="1"/>
</dbReference>
<dbReference type="Proteomes" id="UP001548713">
    <property type="component" value="Unassembled WGS sequence"/>
</dbReference>
<evidence type="ECO:0000256" key="6">
    <source>
        <dbReference type="ARBA" id="ARBA00049185"/>
    </source>
</evidence>
<comment type="cofactor">
    <cofactor evidence="1 7">
        <name>pyridoxal 5'-phosphate</name>
        <dbReference type="ChEBI" id="CHEBI:597326"/>
    </cofactor>
</comment>
<dbReference type="CDD" id="cd00609">
    <property type="entry name" value="AAT_like"/>
    <property type="match status" value="1"/>
</dbReference>
<proteinExistence type="inferred from homology"/>
<sequence>MHTSNALSRIAPSQTAAMTDRATQLREQGIDIISLSVGEPDFATPPHVIAAAKNALDAGETRYTPIGGTSRLKQATALHFARDLGVEVPTSQVTVSAGGKQAIFHALMATVSEGEEVIVPAPWWVSYPEIVRFAGGRVVPLITSAKRNYIFTAAELEAQICPRTQWLLLNSPGNPTGAWYPPEMLHSIGEVLRRHPRVMVLSDDIYAPLNYTGQGHVTLAAECPDLAERILTISGVSKSHAMTGFRIGVAAGPEWLIRSMEKLQSHSSGNPSSISQAAAMAAFEGPQEFLADWRDRFRMRRDMVVSAINAISGLWTPTPQGAFYCMVDAAALMDRFADDTALVLHLLDHGVAVVPASAFGGRDGFRISFAADENKLREALNRITKALS</sequence>
<dbReference type="InterPro" id="IPR015422">
    <property type="entry name" value="PyrdxlP-dep_Trfase_small"/>
</dbReference>
<evidence type="ECO:0000256" key="7">
    <source>
        <dbReference type="RuleBase" id="RU000481"/>
    </source>
</evidence>
<dbReference type="InterPro" id="IPR004839">
    <property type="entry name" value="Aminotransferase_I/II_large"/>
</dbReference>
<dbReference type="Gene3D" id="3.90.1150.10">
    <property type="entry name" value="Aspartate Aminotransferase, domain 1"/>
    <property type="match status" value="1"/>
</dbReference>
<evidence type="ECO:0000256" key="5">
    <source>
        <dbReference type="ARBA" id="ARBA00022898"/>
    </source>
</evidence>
<keyword evidence="4 7" id="KW-0808">Transferase</keyword>
<evidence type="ECO:0000313" key="10">
    <source>
        <dbReference type="Proteomes" id="UP001548713"/>
    </source>
</evidence>
<feature type="domain" description="Aminotransferase class I/classII large" evidence="8">
    <location>
        <begin position="31"/>
        <end position="383"/>
    </location>
</feature>